<keyword evidence="3" id="KW-1185">Reference proteome</keyword>
<reference evidence="2" key="1">
    <citation type="submission" date="2021-03" db="EMBL/GenBank/DDBJ databases">
        <title>Acanthopleuribacteraceae sp. M133.</title>
        <authorList>
            <person name="Wang G."/>
        </authorList>
    </citation>
    <scope>NUCLEOTIDE SEQUENCE</scope>
    <source>
        <strain evidence="2">M133</strain>
    </source>
</reference>
<dbReference type="NCBIfam" id="TIGR02593">
    <property type="entry name" value="CRISPR_cas5"/>
    <property type="match status" value="1"/>
</dbReference>
<dbReference type="GO" id="GO:0043571">
    <property type="term" value="P:maintenance of CRISPR repeat elements"/>
    <property type="evidence" value="ECO:0007669"/>
    <property type="project" value="InterPro"/>
</dbReference>
<dbReference type="NCBIfam" id="TIGR01868">
    <property type="entry name" value="casD_Cas5e"/>
    <property type="match status" value="1"/>
</dbReference>
<keyword evidence="1" id="KW-0051">Antiviral defense</keyword>
<dbReference type="Proteomes" id="UP000663929">
    <property type="component" value="Chromosome"/>
</dbReference>
<sequence length="256" mass="29043">MEEQLERFLVLHLFGPLQSWGPVAVGEHRGDEGRPTKSAVLGLLGAALGLSREEADVHEDLHRTLGFAVRVDAPGIVLKDYHTSQVPGSRKGKGWYTRREELGEQKLNTVLSDRYYRADACFTVVLWMREEGAFSLARLSQALARPRFHLYLGRKSCPPAWPLIPKIVEAPNLKVAFTEAPLPQLLREQVRGPRGAGRGQRVYWEGHDDSLKTQHLFHRRDGLASRRRWLFHAREERGGLLEPEGEVAPDHREGRD</sequence>
<dbReference type="GO" id="GO:0051607">
    <property type="term" value="P:defense response to virus"/>
    <property type="evidence" value="ECO:0007669"/>
    <property type="project" value="UniProtKB-KW"/>
</dbReference>
<dbReference type="RefSeq" id="WP_237378940.1">
    <property type="nucleotide sequence ID" value="NZ_CP071793.1"/>
</dbReference>
<dbReference type="CDD" id="cd09645">
    <property type="entry name" value="Cas5_I-E"/>
    <property type="match status" value="1"/>
</dbReference>
<protein>
    <submittedName>
        <fullName evidence="2">Type I-E CRISPR-associated protein Cas5/CasD</fullName>
    </submittedName>
</protein>
<evidence type="ECO:0000256" key="1">
    <source>
        <dbReference type="ARBA" id="ARBA00023118"/>
    </source>
</evidence>
<dbReference type="InterPro" id="IPR021124">
    <property type="entry name" value="CRISPR-assoc_prot_Cas5"/>
</dbReference>
<evidence type="ECO:0000313" key="3">
    <source>
        <dbReference type="Proteomes" id="UP000663929"/>
    </source>
</evidence>
<evidence type="ECO:0000313" key="2">
    <source>
        <dbReference type="EMBL" id="QTD49303.1"/>
    </source>
</evidence>
<dbReference type="EMBL" id="CP071793">
    <property type="protein sequence ID" value="QTD49303.1"/>
    <property type="molecule type" value="Genomic_DNA"/>
</dbReference>
<dbReference type="InterPro" id="IPR013422">
    <property type="entry name" value="CRISPR-assoc_prot_Cas5_N"/>
</dbReference>
<dbReference type="KEGG" id="scor:J3U87_27270"/>
<dbReference type="GO" id="GO:0003723">
    <property type="term" value="F:RNA binding"/>
    <property type="evidence" value="ECO:0007669"/>
    <property type="project" value="InterPro"/>
</dbReference>
<proteinExistence type="predicted"/>
<organism evidence="2 3">
    <name type="scientific">Sulfidibacter corallicola</name>
    <dbReference type="NCBI Taxonomy" id="2818388"/>
    <lineage>
        <taxon>Bacteria</taxon>
        <taxon>Pseudomonadati</taxon>
        <taxon>Acidobacteriota</taxon>
        <taxon>Holophagae</taxon>
        <taxon>Acanthopleuribacterales</taxon>
        <taxon>Acanthopleuribacteraceae</taxon>
        <taxon>Sulfidibacter</taxon>
    </lineage>
</organism>
<dbReference type="Pfam" id="PF09704">
    <property type="entry name" value="Cas_Cas5d"/>
    <property type="match status" value="1"/>
</dbReference>
<dbReference type="Gene3D" id="3.30.70.2660">
    <property type="match status" value="1"/>
</dbReference>
<gene>
    <name evidence="2" type="primary">cas5e</name>
    <name evidence="2" type="ORF">J3U87_27270</name>
</gene>
<dbReference type="AlphaFoldDB" id="A0A8A4TI60"/>
<accession>A0A8A4TI60</accession>
<dbReference type="InterPro" id="IPR010147">
    <property type="entry name" value="CRISPR-assoc_prot_CasD"/>
</dbReference>
<name>A0A8A4TI60_SULCO</name>